<evidence type="ECO:0000256" key="2">
    <source>
        <dbReference type="SAM" id="MobiDB-lite"/>
    </source>
</evidence>
<name>A0AB34K7E4_PRYPA</name>
<keyword evidence="5" id="KW-1185">Reference proteome</keyword>
<feature type="compositionally biased region" description="Polar residues" evidence="2">
    <location>
        <begin position="357"/>
        <end position="366"/>
    </location>
</feature>
<feature type="region of interest" description="Disordered" evidence="2">
    <location>
        <begin position="345"/>
        <end position="376"/>
    </location>
</feature>
<reference evidence="4 5" key="1">
    <citation type="journal article" date="2024" name="Science">
        <title>Giant polyketide synthase enzymes in the biosynthesis of giant marine polyether toxins.</title>
        <authorList>
            <person name="Fallon T.R."/>
            <person name="Shende V.V."/>
            <person name="Wierzbicki I.H."/>
            <person name="Pendleton A.L."/>
            <person name="Watervoot N.F."/>
            <person name="Auber R.P."/>
            <person name="Gonzalez D.J."/>
            <person name="Wisecaver J.H."/>
            <person name="Moore B.S."/>
        </authorList>
    </citation>
    <scope>NUCLEOTIDE SEQUENCE [LARGE SCALE GENOMIC DNA]</scope>
    <source>
        <strain evidence="4 5">12B1</strain>
    </source>
</reference>
<organism evidence="4 5">
    <name type="scientific">Prymnesium parvum</name>
    <name type="common">Toxic golden alga</name>
    <dbReference type="NCBI Taxonomy" id="97485"/>
    <lineage>
        <taxon>Eukaryota</taxon>
        <taxon>Haptista</taxon>
        <taxon>Haptophyta</taxon>
        <taxon>Prymnesiophyceae</taxon>
        <taxon>Prymnesiales</taxon>
        <taxon>Prymnesiaceae</taxon>
        <taxon>Prymnesium</taxon>
    </lineage>
</organism>
<dbReference type="InterPro" id="IPR018490">
    <property type="entry name" value="cNMP-bd_dom_sf"/>
</dbReference>
<comment type="caution">
    <text evidence="4">The sequence shown here is derived from an EMBL/GenBank/DDBJ whole genome shotgun (WGS) entry which is preliminary data.</text>
</comment>
<dbReference type="Gene3D" id="2.60.120.10">
    <property type="entry name" value="Jelly Rolls"/>
    <property type="match status" value="1"/>
</dbReference>
<evidence type="ECO:0000313" key="4">
    <source>
        <dbReference type="EMBL" id="KAL1529227.1"/>
    </source>
</evidence>
<dbReference type="Pfam" id="PF00027">
    <property type="entry name" value="cNMP_binding"/>
    <property type="match status" value="1"/>
</dbReference>
<feature type="domain" description="Cyclic nucleotide-binding" evidence="3">
    <location>
        <begin position="34"/>
        <end position="118"/>
    </location>
</feature>
<accession>A0AB34K7E4</accession>
<evidence type="ECO:0000259" key="3">
    <source>
        <dbReference type="PROSITE" id="PS50042"/>
    </source>
</evidence>
<feature type="coiled-coil region" evidence="1">
    <location>
        <begin position="628"/>
        <end position="729"/>
    </location>
</feature>
<sequence>MSTAPSASPAGGGAILRSAEAAEALRNVQAISSEFHGFDVGECELLSRAMTVITFVQGDQILRKGEAASWVGILLQGELEAQIGPRLTFTLSAGEFIGDMSLFEPFSGRAADVHAASDGVIGLFTFDGLDEFMSWTPLLGLKMMRAIGYSTVTKLLHERGRVLRASPTLTALNSEQEKQESLMALDQLTSSAPLFSIFELSELELLNAASQVVKFKSGSTLLHRGQSMPFGTVDAMADSSMPADSLSPGAILCPTSLFLGLDAIQPTLVLAKSDGMLLTFTYDETLAALAEKSPALVAKLCKLCAHVGMNGLRGSAKHWSEWATKVKEVGKRKQKDEVFLKGRTLREQMRASKAAPESTSSENIKSTPEEQLEQAKRSANNYKLLLESEKKRYTQLLSDHQVMQERHKQEKQADDELLNKVKQLEAQLQKERADKSKRSGGSQDESTQGGKKAAAQKLDEELAKAQEHAQELKALLEKTKIELRTKEVLMAELSAQVKIERHAKLEARRELDLQQVDTEKRFSMHVNQADARVTRLKQQLDASREAATAEAKKTDEKLRAYHEQLTAALDESRGLRAEVQRLKSFEHAHQLHLSRSGSMEEELHGLQRDVRRLHVAGKALACVYMRQLKLQRRELARGEAERAELRQEVEELAGEKKMAEGMLRSARQLADKERERLLAQVKQEVERSEHHIAMLRESQDAQRVAEEAAESAEREREALGSRLAEREKEARRLGAAVTERDAMLQAERESYQTVLAMVTMLKERLVELESTFGALALPGGASGGREVLKFILSLQADKLNGDSKLEPLAALQSELRNLSKRQPRNPLAPLINPRSASEFSDVSSQPSEILARTPASTHERQMESTSSLLRPHGEDALPALSTASPHAFSPVVTSNRWATAEFPLGQVNHSASAPHLSPHKLPRTAEPSDLAFFLTSKWEQCERLRQSATSFAPRRLHHAKKRWEPLSSRSEMPWPDHLKSGKGNRSLLNSTF</sequence>
<feature type="coiled-coil region" evidence="1">
    <location>
        <begin position="526"/>
        <end position="564"/>
    </location>
</feature>
<dbReference type="Proteomes" id="UP001515480">
    <property type="component" value="Unassembled WGS sequence"/>
</dbReference>
<dbReference type="SMART" id="SM00100">
    <property type="entry name" value="cNMP"/>
    <property type="match status" value="2"/>
</dbReference>
<dbReference type="InterPro" id="IPR000595">
    <property type="entry name" value="cNMP-bd_dom"/>
</dbReference>
<dbReference type="InterPro" id="IPR014710">
    <property type="entry name" value="RmlC-like_jellyroll"/>
</dbReference>
<dbReference type="SUPFAM" id="SSF51206">
    <property type="entry name" value="cAMP-binding domain-like"/>
    <property type="match status" value="2"/>
</dbReference>
<proteinExistence type="predicted"/>
<protein>
    <recommendedName>
        <fullName evidence="3">Cyclic nucleotide-binding domain-containing protein</fullName>
    </recommendedName>
</protein>
<evidence type="ECO:0000313" key="5">
    <source>
        <dbReference type="Proteomes" id="UP001515480"/>
    </source>
</evidence>
<feature type="compositionally biased region" description="Basic and acidic residues" evidence="2">
    <location>
        <begin position="427"/>
        <end position="437"/>
    </location>
</feature>
<evidence type="ECO:0000256" key="1">
    <source>
        <dbReference type="SAM" id="Coils"/>
    </source>
</evidence>
<feature type="compositionally biased region" description="Polar residues" evidence="2">
    <location>
        <begin position="439"/>
        <end position="449"/>
    </location>
</feature>
<keyword evidence="1" id="KW-0175">Coiled coil</keyword>
<dbReference type="EMBL" id="JBGBPQ010000001">
    <property type="protein sequence ID" value="KAL1529227.1"/>
    <property type="molecule type" value="Genomic_DNA"/>
</dbReference>
<feature type="region of interest" description="Disordered" evidence="2">
    <location>
        <begin position="427"/>
        <end position="457"/>
    </location>
</feature>
<gene>
    <name evidence="4" type="ORF">AB1Y20_000182</name>
</gene>
<feature type="region of interest" description="Disordered" evidence="2">
    <location>
        <begin position="820"/>
        <end position="881"/>
    </location>
</feature>
<feature type="compositionally biased region" description="Polar residues" evidence="2">
    <location>
        <begin position="834"/>
        <end position="847"/>
    </location>
</feature>
<dbReference type="CDD" id="cd00038">
    <property type="entry name" value="CAP_ED"/>
    <property type="match status" value="1"/>
</dbReference>
<dbReference type="AlphaFoldDB" id="A0AB34K7E4"/>
<feature type="region of interest" description="Disordered" evidence="2">
    <location>
        <begin position="960"/>
        <end position="992"/>
    </location>
</feature>
<dbReference type="PROSITE" id="PS50042">
    <property type="entry name" value="CNMP_BINDING_3"/>
    <property type="match status" value="1"/>
</dbReference>